<keyword evidence="2" id="KW-0731">Sigma factor</keyword>
<dbReference type="eggNOG" id="COG1595">
    <property type="taxonomic scope" value="Bacteria"/>
</dbReference>
<dbReference type="AlphaFoldDB" id="W4VDH5"/>
<dbReference type="InterPro" id="IPR013325">
    <property type="entry name" value="RNA_pol_sigma_r2"/>
</dbReference>
<dbReference type="GO" id="GO:0006352">
    <property type="term" value="P:DNA-templated transcription initiation"/>
    <property type="evidence" value="ECO:0007669"/>
    <property type="project" value="InterPro"/>
</dbReference>
<comment type="caution">
    <text evidence="5">The sequence shown here is derived from an EMBL/GenBank/DDBJ whole genome shotgun (WGS) entry which is preliminary data.</text>
</comment>
<dbReference type="Pfam" id="PF04542">
    <property type="entry name" value="Sigma70_r2"/>
    <property type="match status" value="1"/>
</dbReference>
<keyword evidence="6" id="KW-1185">Reference proteome</keyword>
<protein>
    <recommendedName>
        <fullName evidence="4">RNA polymerase sigma-70 region 2 domain-containing protein</fullName>
    </recommendedName>
</protein>
<dbReference type="GO" id="GO:0016987">
    <property type="term" value="F:sigma factor activity"/>
    <property type="evidence" value="ECO:0007669"/>
    <property type="project" value="UniProtKB-KW"/>
</dbReference>
<dbReference type="InterPro" id="IPR007627">
    <property type="entry name" value="RNA_pol_sigma70_r2"/>
</dbReference>
<dbReference type="OrthoDB" id="9794508at2"/>
<dbReference type="SUPFAM" id="SSF88946">
    <property type="entry name" value="Sigma2 domain of RNA polymerase sigma factors"/>
    <property type="match status" value="1"/>
</dbReference>
<dbReference type="EMBL" id="BAVS01000001">
    <property type="protein sequence ID" value="GAE91435.1"/>
    <property type="molecule type" value="Genomic_DNA"/>
</dbReference>
<dbReference type="Gene3D" id="1.10.1740.10">
    <property type="match status" value="1"/>
</dbReference>
<keyword evidence="3" id="KW-0804">Transcription</keyword>
<evidence type="ECO:0000259" key="4">
    <source>
        <dbReference type="Pfam" id="PF04542"/>
    </source>
</evidence>
<evidence type="ECO:0000256" key="3">
    <source>
        <dbReference type="ARBA" id="ARBA00023163"/>
    </source>
</evidence>
<dbReference type="InterPro" id="IPR039425">
    <property type="entry name" value="RNA_pol_sigma-70-like"/>
</dbReference>
<dbReference type="PANTHER" id="PTHR43133">
    <property type="entry name" value="RNA POLYMERASE ECF-TYPE SIGMA FACTO"/>
    <property type="match status" value="1"/>
</dbReference>
<accession>W4VDH5</accession>
<reference evidence="5 6" key="1">
    <citation type="journal article" date="2014" name="Genome Announc.">
        <title>Draft Genome Sequence of the Boron-Tolerant and Moderately Halotolerant Bacterium Gracilibacillus boraciitolerans JCM 21714T.</title>
        <authorList>
            <person name="Ahmed I."/>
            <person name="Oshima K."/>
            <person name="Suda W."/>
            <person name="Kitamura K."/>
            <person name="Iida T."/>
            <person name="Ohmori Y."/>
            <person name="Fujiwara T."/>
            <person name="Hattori M."/>
            <person name="Ohkuma M."/>
        </authorList>
    </citation>
    <scope>NUCLEOTIDE SEQUENCE [LARGE SCALE GENOMIC DNA]</scope>
    <source>
        <strain evidence="5 6">JCM 21714</strain>
    </source>
</reference>
<dbReference type="RefSeq" id="WP_052000322.1">
    <property type="nucleotide sequence ID" value="NZ_BAVS01000001.1"/>
</dbReference>
<evidence type="ECO:0000256" key="1">
    <source>
        <dbReference type="ARBA" id="ARBA00023015"/>
    </source>
</evidence>
<feature type="domain" description="RNA polymerase sigma-70 region 2" evidence="4">
    <location>
        <begin position="28"/>
        <end position="75"/>
    </location>
</feature>
<proteinExistence type="predicted"/>
<keyword evidence="1" id="KW-0805">Transcription regulation</keyword>
<evidence type="ECO:0000256" key="2">
    <source>
        <dbReference type="ARBA" id="ARBA00023082"/>
    </source>
</evidence>
<dbReference type="PANTHER" id="PTHR43133:SF51">
    <property type="entry name" value="RNA POLYMERASE SIGMA FACTOR"/>
    <property type="match status" value="1"/>
</dbReference>
<name>W4VDH5_9BACI</name>
<dbReference type="Proteomes" id="UP000019102">
    <property type="component" value="Unassembled WGS sequence"/>
</dbReference>
<evidence type="ECO:0000313" key="6">
    <source>
        <dbReference type="Proteomes" id="UP000019102"/>
    </source>
</evidence>
<dbReference type="STRING" id="1298598.JCM21714_384"/>
<organism evidence="5 6">
    <name type="scientific">Gracilibacillus boraciitolerans JCM 21714</name>
    <dbReference type="NCBI Taxonomy" id="1298598"/>
    <lineage>
        <taxon>Bacteria</taxon>
        <taxon>Bacillati</taxon>
        <taxon>Bacillota</taxon>
        <taxon>Bacilli</taxon>
        <taxon>Bacillales</taxon>
        <taxon>Bacillaceae</taxon>
        <taxon>Gracilibacillus</taxon>
    </lineage>
</organism>
<evidence type="ECO:0000313" key="5">
    <source>
        <dbReference type="EMBL" id="GAE91435.1"/>
    </source>
</evidence>
<gene>
    <name evidence="5" type="ORF">JCM21714_384</name>
</gene>
<sequence>MKGGESAIYDEQLIKMIKSGNNQALRILIERYKHHVFKVTLSVVHNQQDAEDLAQETFIKMIDALSTYQSQGFKTLLENEKIKRVRNSIEQIPDKLRLVVHYYYLGGSVRKLLIQMEYQQYIPTD</sequence>